<dbReference type="PROSITE" id="PS00061">
    <property type="entry name" value="ADH_SHORT"/>
    <property type="match status" value="1"/>
</dbReference>
<dbReference type="EMBL" id="KQ087178">
    <property type="protein sequence ID" value="KLT46165.1"/>
    <property type="molecule type" value="Genomic_DNA"/>
</dbReference>
<organism evidence="5 6">
    <name type="scientific">Cutaneotrichosporon oleaginosum</name>
    <dbReference type="NCBI Taxonomy" id="879819"/>
    <lineage>
        <taxon>Eukaryota</taxon>
        <taxon>Fungi</taxon>
        <taxon>Dikarya</taxon>
        <taxon>Basidiomycota</taxon>
        <taxon>Agaricomycotina</taxon>
        <taxon>Tremellomycetes</taxon>
        <taxon>Trichosporonales</taxon>
        <taxon>Trichosporonaceae</taxon>
        <taxon>Cutaneotrichosporon</taxon>
    </lineage>
</organism>
<dbReference type="Gene3D" id="3.40.50.720">
    <property type="entry name" value="NAD(P)-binding Rossmann-like Domain"/>
    <property type="match status" value="1"/>
</dbReference>
<evidence type="ECO:0000259" key="4">
    <source>
        <dbReference type="SMART" id="SM00822"/>
    </source>
</evidence>
<dbReference type="Proteomes" id="UP000053611">
    <property type="component" value="Unassembled WGS sequence"/>
</dbReference>
<dbReference type="InterPro" id="IPR057326">
    <property type="entry name" value="KR_dom"/>
</dbReference>
<evidence type="ECO:0000256" key="1">
    <source>
        <dbReference type="ARBA" id="ARBA00006484"/>
    </source>
</evidence>
<dbReference type="PRINTS" id="PR00081">
    <property type="entry name" value="GDHRDH"/>
</dbReference>
<evidence type="ECO:0000313" key="6">
    <source>
        <dbReference type="Proteomes" id="UP000053611"/>
    </source>
</evidence>
<dbReference type="PANTHER" id="PTHR43008:SF8">
    <property type="entry name" value="BENZIL REDUCTASE ((S)-BENZOIN FORMING) IRC24"/>
    <property type="match status" value="1"/>
</dbReference>
<reference evidence="5 6" key="1">
    <citation type="submission" date="2015-03" db="EMBL/GenBank/DDBJ databases">
        <title>Genomics and transcriptomics of the oil-accumulating basidiomycete yeast T. oleaginosus allow insights into substrate utilization and the diverse evolutionary trajectories of mating systems in fungi.</title>
        <authorList>
            <consortium name="DOE Joint Genome Institute"/>
            <person name="Kourist R."/>
            <person name="Kracht O."/>
            <person name="Bracharz F."/>
            <person name="Lipzen A."/>
            <person name="Nolan M."/>
            <person name="Ohm R."/>
            <person name="Grigoriev I."/>
            <person name="Sun S."/>
            <person name="Heitman J."/>
            <person name="Bruck T."/>
            <person name="Nowrousian M."/>
        </authorList>
    </citation>
    <scope>NUCLEOTIDE SEQUENCE [LARGE SCALE GENOMIC DNA]</scope>
    <source>
        <strain evidence="5 6">IBC0246</strain>
    </source>
</reference>
<evidence type="ECO:0000256" key="3">
    <source>
        <dbReference type="ARBA" id="ARBA00023002"/>
    </source>
</evidence>
<dbReference type="AlphaFoldDB" id="A0A0J0XYN9"/>
<dbReference type="InterPro" id="IPR036291">
    <property type="entry name" value="NAD(P)-bd_dom_sf"/>
</dbReference>
<dbReference type="OrthoDB" id="9876299at2759"/>
<dbReference type="InterPro" id="IPR002347">
    <property type="entry name" value="SDR_fam"/>
</dbReference>
<feature type="domain" description="Ketoreductase" evidence="4">
    <location>
        <begin position="4"/>
        <end position="192"/>
    </location>
</feature>
<evidence type="ECO:0000256" key="2">
    <source>
        <dbReference type="ARBA" id="ARBA00022857"/>
    </source>
</evidence>
<gene>
    <name evidence="5" type="ORF">CC85DRAFT_281818</name>
</gene>
<keyword evidence="3" id="KW-0560">Oxidoreductase</keyword>
<keyword evidence="2" id="KW-0521">NADP</keyword>
<dbReference type="Pfam" id="PF00106">
    <property type="entry name" value="adh_short"/>
    <property type="match status" value="1"/>
</dbReference>
<dbReference type="STRING" id="879819.A0A0J0XYN9"/>
<proteinExistence type="inferred from homology"/>
<keyword evidence="6" id="KW-1185">Reference proteome</keyword>
<dbReference type="SUPFAM" id="SSF51735">
    <property type="entry name" value="NAD(P)-binding Rossmann-fold domains"/>
    <property type="match status" value="1"/>
</dbReference>
<name>A0A0J0XYN9_9TREE</name>
<dbReference type="PANTHER" id="PTHR43008">
    <property type="entry name" value="BENZIL REDUCTASE"/>
    <property type="match status" value="1"/>
</dbReference>
<comment type="similarity">
    <text evidence="1">Belongs to the short-chain dehydrogenases/reductases (SDR) family.</text>
</comment>
<protein>
    <submittedName>
        <fullName evidence="5">NAD(P)-binding protein</fullName>
    </submittedName>
</protein>
<dbReference type="GO" id="GO:0016616">
    <property type="term" value="F:oxidoreductase activity, acting on the CH-OH group of donors, NAD or NADP as acceptor"/>
    <property type="evidence" value="ECO:0007669"/>
    <property type="project" value="UniProtKB-ARBA"/>
</dbReference>
<dbReference type="InterPro" id="IPR020904">
    <property type="entry name" value="Sc_DH/Rdtase_CS"/>
</dbReference>
<sequence>MPAPVLIVTGASRGLGLAIARTLLATHGANVATLQRTLTPELKALAAEYPDRLLTISGDVSKPEDNARAVDQTVAKWGRLTGLVLNAGTLDPMGKLTEVPLDALVPSVQTNVLSALYIVQPAIKHLRAAASAEDPARVVLVSSGASVGAYQAWGMYSMSKAAMNSLARTFAAEEKDGNVLFLSVRPGVVDTDMQKHIRSVGPGVMAPNEMAKFTQLHEGGHLLPPEQPGSVIAGCAIGMPASVSGEYVDWADERFAQWRHV</sequence>
<dbReference type="SMART" id="SM00822">
    <property type="entry name" value="PKS_KR"/>
    <property type="match status" value="1"/>
</dbReference>
<accession>A0A0J0XYN9</accession>
<evidence type="ECO:0000313" key="5">
    <source>
        <dbReference type="EMBL" id="KLT46165.1"/>
    </source>
</evidence>
<dbReference type="GO" id="GO:0050664">
    <property type="term" value="F:oxidoreductase activity, acting on NAD(P)H, oxygen as acceptor"/>
    <property type="evidence" value="ECO:0007669"/>
    <property type="project" value="TreeGrafter"/>
</dbReference>